<sequence>MGGLVSKRILIANGYHHDIYARVDTDKSAAIKCGATHIKLPSDADDKSTTVNEFITNELFKENLFIKTAPGFRACFRINTSAKNANADSGEVYVTIALSNGEFICRGLAVQVNRCLIIDSQGNLKIVQHSMASQLGVGPKSSGGATWKDIIIDGIDHGKLKKNV</sequence>
<dbReference type="Proteomes" id="UP000820818">
    <property type="component" value="Linkage Group LG7"/>
</dbReference>
<evidence type="ECO:0000313" key="2">
    <source>
        <dbReference type="Proteomes" id="UP000820818"/>
    </source>
</evidence>
<dbReference type="EMBL" id="WJBH02000007">
    <property type="protein sequence ID" value="KAI9555207.1"/>
    <property type="molecule type" value="Genomic_DNA"/>
</dbReference>
<proteinExistence type="predicted"/>
<comment type="caution">
    <text evidence="1">The sequence shown here is derived from an EMBL/GenBank/DDBJ whole genome shotgun (WGS) entry which is preliminary data.</text>
</comment>
<reference evidence="1 2" key="1">
    <citation type="submission" date="2022-05" db="EMBL/GenBank/DDBJ databases">
        <title>A multi-omics perspective on studying reproductive biology in Daphnia sinensis.</title>
        <authorList>
            <person name="Jia J."/>
        </authorList>
    </citation>
    <scope>NUCLEOTIDE SEQUENCE [LARGE SCALE GENOMIC DNA]</scope>
    <source>
        <strain evidence="1 2">WSL</strain>
    </source>
</reference>
<accession>A0AAD5KLK4</accession>
<protein>
    <submittedName>
        <fullName evidence="1">Uncharacterized protein</fullName>
    </submittedName>
</protein>
<organism evidence="1 2">
    <name type="scientific">Daphnia sinensis</name>
    <dbReference type="NCBI Taxonomy" id="1820382"/>
    <lineage>
        <taxon>Eukaryota</taxon>
        <taxon>Metazoa</taxon>
        <taxon>Ecdysozoa</taxon>
        <taxon>Arthropoda</taxon>
        <taxon>Crustacea</taxon>
        <taxon>Branchiopoda</taxon>
        <taxon>Diplostraca</taxon>
        <taxon>Cladocera</taxon>
        <taxon>Anomopoda</taxon>
        <taxon>Daphniidae</taxon>
        <taxon>Daphnia</taxon>
        <taxon>Daphnia similis group</taxon>
    </lineage>
</organism>
<keyword evidence="2" id="KW-1185">Reference proteome</keyword>
<name>A0AAD5KLK4_9CRUS</name>
<dbReference type="AlphaFoldDB" id="A0AAD5KLK4"/>
<evidence type="ECO:0000313" key="1">
    <source>
        <dbReference type="EMBL" id="KAI9555207.1"/>
    </source>
</evidence>
<gene>
    <name evidence="1" type="ORF">GHT06_017722</name>
</gene>